<organism evidence="3 4">
    <name type="scientific">Merdimmobilis hominis</name>
    <dbReference type="NCBI Taxonomy" id="2897707"/>
    <lineage>
        <taxon>Bacteria</taxon>
        <taxon>Bacillati</taxon>
        <taxon>Bacillota</taxon>
        <taxon>Clostridia</taxon>
        <taxon>Eubacteriales</taxon>
        <taxon>Oscillospiraceae</taxon>
        <taxon>Merdimmobilis</taxon>
    </lineage>
</organism>
<keyword evidence="1" id="KW-0812">Transmembrane</keyword>
<keyword evidence="1" id="KW-0472">Membrane</keyword>
<dbReference type="RefSeq" id="WP_204447494.1">
    <property type="nucleotide sequence ID" value="NZ_JACJKY010000017.1"/>
</dbReference>
<proteinExistence type="predicted"/>
<feature type="transmembrane region" description="Helical" evidence="1">
    <location>
        <begin position="47"/>
        <end position="67"/>
    </location>
</feature>
<dbReference type="PANTHER" id="PTHR34473">
    <property type="entry name" value="UPF0699 TRANSMEMBRANE PROTEIN YDBS"/>
    <property type="match status" value="1"/>
</dbReference>
<evidence type="ECO:0000313" key="4">
    <source>
        <dbReference type="Proteomes" id="UP000774750"/>
    </source>
</evidence>
<feature type="domain" description="YdbS-like PH" evidence="2">
    <location>
        <begin position="420"/>
        <end position="473"/>
    </location>
</feature>
<keyword evidence="1" id="KW-1133">Transmembrane helix</keyword>
<evidence type="ECO:0000259" key="2">
    <source>
        <dbReference type="Pfam" id="PF03703"/>
    </source>
</evidence>
<name>A0A938X944_9FIRM</name>
<evidence type="ECO:0000256" key="1">
    <source>
        <dbReference type="SAM" id="Phobius"/>
    </source>
</evidence>
<feature type="transmembrane region" description="Helical" evidence="1">
    <location>
        <begin position="12"/>
        <end position="35"/>
    </location>
</feature>
<evidence type="ECO:0000313" key="3">
    <source>
        <dbReference type="EMBL" id="MBM6921501.1"/>
    </source>
</evidence>
<reference evidence="3" key="2">
    <citation type="journal article" date="2021" name="Sci. Rep.">
        <title>The distribution of antibiotic resistance genes in chicken gut microbiota commensals.</title>
        <authorList>
            <person name="Juricova H."/>
            <person name="Matiasovicova J."/>
            <person name="Kubasova T."/>
            <person name="Cejkova D."/>
            <person name="Rychlik I."/>
        </authorList>
    </citation>
    <scope>NUCLEOTIDE SEQUENCE</scope>
    <source>
        <strain evidence="3">An559</strain>
    </source>
</reference>
<dbReference type="AlphaFoldDB" id="A0A938X944"/>
<reference evidence="3" key="1">
    <citation type="submission" date="2020-08" db="EMBL/GenBank/DDBJ databases">
        <authorList>
            <person name="Cejkova D."/>
            <person name="Kubasova T."/>
            <person name="Jahodarova E."/>
            <person name="Rychlik I."/>
        </authorList>
    </citation>
    <scope>NUCLEOTIDE SEQUENCE</scope>
    <source>
        <strain evidence="3">An559</strain>
    </source>
</reference>
<gene>
    <name evidence="3" type="ORF">H6A12_10070</name>
</gene>
<sequence length="493" mass="56467">MRSYHHAHPVDIVLSVSRFLGLLIFPALRALYSLLFTMDHLIDWLRGAWFDLIVIFLIVGLGFIRWYGRGYHLEKTGIRYRQGVFFVKTQLVPFEKLSVVTKESLFYLMPLRAVYVCADTDGGSPRAYDFSMLLKKDEAQTLVERCRVRQKRSMERVYLPKNRNIAILSLIASNSLGGVLFLSTLFSGAGKVFGRSIEREVFDQITTVTQVLVQGIPPVAAIIGLTILGGWSVSFLKNLVRNLRFSAARRGAYLRIESGLFSRRLYDLTVARINLIEIQQNLFTKALGLYTVFLHANGYGKKKDELSVLMPSCDRASFRDNLRLLLPEFSGCKPTVRPRVRYLTRFLFPPVAWIVAVTCAWVVVWRWIPDLRSTVLFLWIMSSIPCVWYLIVKLVSFFHNGIGVQQGVYTLQYTFLYRFKTVIVPAQRIVSVQIKRSFTQFFSGCCDVVIDTFSEGKKRHVIPNLPLCKAQEILHCTNLPEPILLRKEKTPSV</sequence>
<feature type="transmembrane region" description="Helical" evidence="1">
    <location>
        <begin position="219"/>
        <end position="240"/>
    </location>
</feature>
<feature type="domain" description="YdbS-like PH" evidence="2">
    <location>
        <begin position="66"/>
        <end position="129"/>
    </location>
</feature>
<accession>A0A938X944</accession>
<keyword evidence="4" id="KW-1185">Reference proteome</keyword>
<dbReference type="Pfam" id="PF03703">
    <property type="entry name" value="bPH_2"/>
    <property type="match status" value="3"/>
</dbReference>
<feature type="transmembrane region" description="Helical" evidence="1">
    <location>
        <begin position="165"/>
        <end position="186"/>
    </location>
</feature>
<feature type="transmembrane region" description="Helical" evidence="1">
    <location>
        <begin position="374"/>
        <end position="392"/>
    </location>
</feature>
<protein>
    <submittedName>
        <fullName evidence="3">PH domain-containing protein</fullName>
    </submittedName>
</protein>
<dbReference type="Proteomes" id="UP000774750">
    <property type="component" value="Unassembled WGS sequence"/>
</dbReference>
<feature type="domain" description="YdbS-like PH" evidence="2">
    <location>
        <begin position="250"/>
        <end position="301"/>
    </location>
</feature>
<comment type="caution">
    <text evidence="3">The sequence shown here is derived from an EMBL/GenBank/DDBJ whole genome shotgun (WGS) entry which is preliminary data.</text>
</comment>
<feature type="transmembrane region" description="Helical" evidence="1">
    <location>
        <begin position="346"/>
        <end position="368"/>
    </location>
</feature>
<dbReference type="PANTHER" id="PTHR34473:SF2">
    <property type="entry name" value="UPF0699 TRANSMEMBRANE PROTEIN YDBT"/>
    <property type="match status" value="1"/>
</dbReference>
<dbReference type="InterPro" id="IPR005182">
    <property type="entry name" value="YdbS-like_PH"/>
</dbReference>
<dbReference type="EMBL" id="JACJKY010000017">
    <property type="protein sequence ID" value="MBM6921501.1"/>
    <property type="molecule type" value="Genomic_DNA"/>
</dbReference>